<organism evidence="1 2">
    <name type="scientific">Mycobacterium seoulense</name>
    <dbReference type="NCBI Taxonomy" id="386911"/>
    <lineage>
        <taxon>Bacteria</taxon>
        <taxon>Bacillati</taxon>
        <taxon>Actinomycetota</taxon>
        <taxon>Actinomycetes</taxon>
        <taxon>Mycobacteriales</taxon>
        <taxon>Mycobacteriaceae</taxon>
        <taxon>Mycobacterium</taxon>
    </lineage>
</organism>
<dbReference type="Proteomes" id="UP000466632">
    <property type="component" value="Chromosome"/>
</dbReference>
<proteinExistence type="predicted"/>
<sequence>MRTMPSANGIRELVINTFMSPSWFKPQRKEQTPARAAAVTESLDTPCRPPWHEDFGPDVVATTAPFDVLLGAHDAPWPRPWHSEYCGFEYAGLTAVGCPINGGSDLGIC</sequence>
<evidence type="ECO:0000313" key="2">
    <source>
        <dbReference type="Proteomes" id="UP000466632"/>
    </source>
</evidence>
<protein>
    <submittedName>
        <fullName evidence="1">Uncharacterized protein</fullName>
    </submittedName>
</protein>
<evidence type="ECO:0000313" key="1">
    <source>
        <dbReference type="EMBL" id="BBY03232.1"/>
    </source>
</evidence>
<accession>A0A7I7P5D9</accession>
<dbReference type="EMBL" id="AP022582">
    <property type="protein sequence ID" value="BBY03232.1"/>
    <property type="molecule type" value="Genomic_DNA"/>
</dbReference>
<keyword evidence="2" id="KW-1185">Reference proteome</keyword>
<dbReference type="KEGG" id="mseo:MSEO_37310"/>
<dbReference type="AlphaFoldDB" id="A0A7I7P5D9"/>
<reference evidence="1 2" key="1">
    <citation type="journal article" date="2019" name="Emerg. Microbes Infect.">
        <title>Comprehensive subspecies identification of 175 nontuberculous mycobacteria species based on 7547 genomic profiles.</title>
        <authorList>
            <person name="Matsumoto Y."/>
            <person name="Kinjo T."/>
            <person name="Motooka D."/>
            <person name="Nabeya D."/>
            <person name="Jung N."/>
            <person name="Uechi K."/>
            <person name="Horii T."/>
            <person name="Iida T."/>
            <person name="Fujita J."/>
            <person name="Nakamura S."/>
        </authorList>
    </citation>
    <scope>NUCLEOTIDE SEQUENCE [LARGE SCALE GENOMIC DNA]</scope>
    <source>
        <strain evidence="1 2">JCM 16018</strain>
    </source>
</reference>
<gene>
    <name evidence="1" type="ORF">MSEO_37310</name>
</gene>
<name>A0A7I7P5D9_9MYCO</name>